<evidence type="ECO:0000313" key="22">
    <source>
        <dbReference type="EMBL" id="ATF29379.1"/>
    </source>
</evidence>
<feature type="binding site" description="axial binding residue" evidence="18">
    <location>
        <position position="84"/>
    </location>
    <ligand>
        <name>heme b</name>
        <dbReference type="ChEBI" id="CHEBI:60344"/>
        <label>b562</label>
    </ligand>
    <ligandPart>
        <name>Fe</name>
        <dbReference type="ChEBI" id="CHEBI:18248"/>
    </ligandPart>
</feature>
<feature type="transmembrane region" description="Helical" evidence="19">
    <location>
        <begin position="111"/>
        <end position="134"/>
    </location>
</feature>
<comment type="similarity">
    <text evidence="16 19">Belongs to the cytochrome b family.</text>
</comment>
<gene>
    <name evidence="22" type="primary">cob</name>
</gene>
<keyword evidence="15 19" id="KW-0472">Membrane</keyword>
<feature type="binding site" description="axial binding residue" evidence="18">
    <location>
        <position position="197"/>
    </location>
    <ligand>
        <name>heme b</name>
        <dbReference type="ChEBI" id="CHEBI:60344"/>
        <label>b566</label>
    </ligand>
    <ligandPart>
        <name>Fe</name>
        <dbReference type="ChEBI" id="CHEBI:18248"/>
    </ligandPart>
</feature>
<evidence type="ECO:0000256" key="15">
    <source>
        <dbReference type="ARBA" id="ARBA00023136"/>
    </source>
</evidence>
<dbReference type="PROSITE" id="PS51003">
    <property type="entry name" value="CYTB_CTER"/>
    <property type="match status" value="1"/>
</dbReference>
<geneLocation type="mitochondrion" evidence="22"/>
<dbReference type="InterPro" id="IPR016174">
    <property type="entry name" value="Di-haem_cyt_TM"/>
</dbReference>
<dbReference type="PROSITE" id="PS51002">
    <property type="entry name" value="CYTB_NTER"/>
    <property type="match status" value="1"/>
</dbReference>
<keyword evidence="6 19" id="KW-0679">Respiratory chain</keyword>
<evidence type="ECO:0000256" key="9">
    <source>
        <dbReference type="ARBA" id="ARBA00022792"/>
    </source>
</evidence>
<dbReference type="GO" id="GO:0008121">
    <property type="term" value="F:quinol-cytochrome-c reductase activity"/>
    <property type="evidence" value="ECO:0007669"/>
    <property type="project" value="InterPro"/>
</dbReference>
<dbReference type="InterPro" id="IPR005798">
    <property type="entry name" value="Cyt_b/b6_C"/>
</dbReference>
<evidence type="ECO:0000256" key="8">
    <source>
        <dbReference type="ARBA" id="ARBA00022723"/>
    </source>
</evidence>
<evidence type="ECO:0000259" key="20">
    <source>
        <dbReference type="PROSITE" id="PS51002"/>
    </source>
</evidence>
<feature type="binding site" description="axial binding residue" evidence="18">
    <location>
        <position position="183"/>
    </location>
    <ligand>
        <name>heme b</name>
        <dbReference type="ChEBI" id="CHEBI:60344"/>
        <label>b562</label>
    </ligand>
    <ligandPart>
        <name>Fe</name>
        <dbReference type="ChEBI" id="CHEBI:18248"/>
    </ligandPart>
</feature>
<reference evidence="22" key="1">
    <citation type="journal article" date="2017" name="Conserv Genet Resour">
        <title>The complete mitochondrial genome of an endangered reef gastropods Trochus pyramis.</title>
        <authorList>
            <person name="Zhao Z.-Y."/>
            <person name="Tu Z.-G."/>
            <person name="Cui J."/>
            <person name="Bai L.-R."/>
        </authorList>
    </citation>
    <scope>NUCLEOTIDE SEQUENCE</scope>
</reference>
<evidence type="ECO:0000256" key="13">
    <source>
        <dbReference type="ARBA" id="ARBA00023075"/>
    </source>
</evidence>
<evidence type="ECO:0000256" key="5">
    <source>
        <dbReference type="ARBA" id="ARBA00022617"/>
    </source>
</evidence>
<keyword evidence="11 19" id="KW-1133">Transmembrane helix</keyword>
<keyword evidence="4 19" id="KW-0813">Transport</keyword>
<keyword evidence="8 18" id="KW-0479">Metal-binding</keyword>
<dbReference type="GO" id="GO:0046872">
    <property type="term" value="F:metal ion binding"/>
    <property type="evidence" value="ECO:0007669"/>
    <property type="project" value="UniProtKB-UniRule"/>
</dbReference>
<feature type="domain" description="Cytochrome b/b6 C-terminal region profile" evidence="21">
    <location>
        <begin position="211"/>
        <end position="379"/>
    </location>
</feature>
<keyword evidence="5 18" id="KW-0349">Heme</keyword>
<name>A0A291C510_9VEST</name>
<evidence type="ECO:0000256" key="4">
    <source>
        <dbReference type="ARBA" id="ARBA00022448"/>
    </source>
</evidence>
<evidence type="ECO:0000256" key="6">
    <source>
        <dbReference type="ARBA" id="ARBA00022660"/>
    </source>
</evidence>
<dbReference type="InterPro" id="IPR005797">
    <property type="entry name" value="Cyt_b/b6_N"/>
</dbReference>
<evidence type="ECO:0000256" key="18">
    <source>
        <dbReference type="PIRSR" id="PIRSR038885-2"/>
    </source>
</evidence>
<feature type="binding site" description="axial binding residue" evidence="18">
    <location>
        <position position="98"/>
    </location>
    <ligand>
        <name>heme b</name>
        <dbReference type="ChEBI" id="CHEBI:60344"/>
        <label>b566</label>
    </ligand>
    <ligandPart>
        <name>Fe</name>
        <dbReference type="ChEBI" id="CHEBI:18248"/>
    </ligandPart>
</feature>
<dbReference type="GO" id="GO:0016491">
    <property type="term" value="F:oxidoreductase activity"/>
    <property type="evidence" value="ECO:0007669"/>
    <property type="project" value="UniProtKB-UniRule"/>
</dbReference>
<dbReference type="GO" id="GO:0006122">
    <property type="term" value="P:mitochondrial electron transport, ubiquinol to cytochrome c"/>
    <property type="evidence" value="ECO:0007669"/>
    <property type="project" value="TreeGrafter"/>
</dbReference>
<dbReference type="SUPFAM" id="SSF81342">
    <property type="entry name" value="Transmembrane di-heme cytochromes"/>
    <property type="match status" value="1"/>
</dbReference>
<dbReference type="FunFam" id="1.20.810.10:FF:000002">
    <property type="entry name" value="Cytochrome b"/>
    <property type="match status" value="1"/>
</dbReference>
<keyword evidence="10 19" id="KW-0249">Electron transport</keyword>
<evidence type="ECO:0000256" key="12">
    <source>
        <dbReference type="ARBA" id="ARBA00023004"/>
    </source>
</evidence>
<feature type="transmembrane region" description="Helical" evidence="19">
    <location>
        <begin position="230"/>
        <end position="251"/>
    </location>
</feature>
<dbReference type="InterPro" id="IPR048259">
    <property type="entry name" value="Cytochrome_b_N_euk/bac"/>
</dbReference>
<comment type="cofactor">
    <cofactor evidence="19">
        <name>heme b</name>
        <dbReference type="ChEBI" id="CHEBI:60344"/>
    </cofactor>
    <text evidence="19">Binds 2 heme groups non-covalently.</text>
</comment>
<keyword evidence="7 19" id="KW-0812">Transmembrane</keyword>
<dbReference type="GO" id="GO:0045275">
    <property type="term" value="C:respiratory chain complex III"/>
    <property type="evidence" value="ECO:0007669"/>
    <property type="project" value="InterPro"/>
</dbReference>
<comment type="function">
    <text evidence="1 19">Component of the ubiquinol-cytochrome c reductase complex (complex III or cytochrome b-c1 complex) that is part of the mitochondrial respiratory chain. The b-c1 complex mediates electron transfer from ubiquinol to cytochrome c. Contributes to the generation of a proton gradient across the mitochondrial membrane that is then used for ATP synthesis.</text>
</comment>
<feature type="transmembrane region" description="Helical" evidence="19">
    <location>
        <begin position="78"/>
        <end position="99"/>
    </location>
</feature>
<dbReference type="InterPro" id="IPR027387">
    <property type="entry name" value="Cytb/b6-like_sf"/>
</dbReference>
<evidence type="ECO:0000259" key="21">
    <source>
        <dbReference type="PROSITE" id="PS51003"/>
    </source>
</evidence>
<comment type="subcellular location">
    <subcellularLocation>
        <location evidence="2">Mitochondrion inner membrane</location>
        <topology evidence="2">Multi-pass membrane protein</topology>
    </subcellularLocation>
</comment>
<protein>
    <recommendedName>
        <fullName evidence="3 19">Cytochrome b</fullName>
    </recommendedName>
</protein>
<dbReference type="AlphaFoldDB" id="A0A291C510"/>
<dbReference type="Pfam" id="PF00033">
    <property type="entry name" value="Cytochrome_B"/>
    <property type="match status" value="1"/>
</dbReference>
<accession>A0A291C510</accession>
<dbReference type="PANTHER" id="PTHR19271">
    <property type="entry name" value="CYTOCHROME B"/>
    <property type="match status" value="1"/>
</dbReference>
<feature type="domain" description="Cytochrome b/b6 N-terminal region profile" evidence="20">
    <location>
        <begin position="1"/>
        <end position="210"/>
    </location>
</feature>
<organism evidence="22">
    <name type="scientific">Tectus pyramis</name>
    <dbReference type="NCBI Taxonomy" id="500102"/>
    <lineage>
        <taxon>Eukaryota</taxon>
        <taxon>Metazoa</taxon>
        <taxon>Spiralia</taxon>
        <taxon>Lophotrochozoa</taxon>
        <taxon>Mollusca</taxon>
        <taxon>Gastropoda</taxon>
        <taxon>Vetigastropoda</taxon>
        <taxon>Trochida</taxon>
        <taxon>Trochoidea</taxon>
        <taxon>Tegulidae</taxon>
        <taxon>Tectus</taxon>
    </lineage>
</organism>
<dbReference type="InterPro" id="IPR036150">
    <property type="entry name" value="Cyt_b/b6_C_sf"/>
</dbReference>
<feature type="transmembrane region" description="Helical" evidence="19">
    <location>
        <begin position="354"/>
        <end position="373"/>
    </location>
</feature>
<dbReference type="Gene3D" id="1.20.810.10">
    <property type="entry name" value="Cytochrome Bc1 Complex, Chain C"/>
    <property type="match status" value="1"/>
</dbReference>
<dbReference type="CDD" id="cd00290">
    <property type="entry name" value="cytochrome_b_C"/>
    <property type="match status" value="1"/>
</dbReference>
<dbReference type="CDD" id="cd00284">
    <property type="entry name" value="Cytochrome_b_N"/>
    <property type="match status" value="1"/>
</dbReference>
<feature type="transmembrane region" description="Helical" evidence="19">
    <location>
        <begin position="179"/>
        <end position="201"/>
    </location>
</feature>
<evidence type="ECO:0000256" key="10">
    <source>
        <dbReference type="ARBA" id="ARBA00022982"/>
    </source>
</evidence>
<dbReference type="EMBL" id="MF138911">
    <property type="protein sequence ID" value="ATF29379.1"/>
    <property type="molecule type" value="Genomic_DNA"/>
</dbReference>
<keyword evidence="14 19" id="KW-0496">Mitochondrion</keyword>
<dbReference type="PIRSF" id="PIRSF038885">
    <property type="entry name" value="COB"/>
    <property type="match status" value="1"/>
</dbReference>
<dbReference type="SUPFAM" id="SSF81648">
    <property type="entry name" value="a domain/subunit of cytochrome bc1 complex (Ubiquinol-cytochrome c reductase)"/>
    <property type="match status" value="1"/>
</dbReference>
<keyword evidence="13" id="KW-0830">Ubiquinone</keyword>
<sequence>MHSPLRKSHSVLKIINGSLIDLPAPVNLSIWWNFGSLLGLCLVIQILTGLFLSMHYTAHVDLAFASVSHISRDVNYGWLLRAMHANGGSWFFICIYIHIGRGIYYGSHLNIHTWNIGVVLLLLTMATAFLGYVLPWGQMSFWGATVITNLFSAIPYIGGELVQWMWGGFAVDNATLTRFFSLHFLLPFAIAGLSVLHLLFLHETGSNNPLGLSSDSDKIPFHSYYSFKDLVGFVVLLFFLSLLVLFDPFLLGDPENFIPANPLVTPVHIQPEWYFLFAYAILRSIPNKLGGVVALAMSVIILFIVPLSHAGKSRSLSFYPLNQILFWMLVGILGILTWIGACPVEAPYEGIGRIFTVLYFLYYIVSPLLQLLWDKILDY</sequence>
<feature type="transmembrane region" description="Helical" evidence="19">
    <location>
        <begin position="30"/>
        <end position="52"/>
    </location>
</feature>
<dbReference type="PANTHER" id="PTHR19271:SF16">
    <property type="entry name" value="CYTOCHROME B"/>
    <property type="match status" value="1"/>
</dbReference>
<comment type="cofactor">
    <cofactor evidence="18">
        <name>heme</name>
        <dbReference type="ChEBI" id="CHEBI:30413"/>
    </cofactor>
    <text evidence="18">Binds 2 heme groups non-covalently.</text>
</comment>
<dbReference type="InterPro" id="IPR048260">
    <property type="entry name" value="Cytochrome_b_C_euk/bac"/>
</dbReference>
<dbReference type="InterPro" id="IPR030689">
    <property type="entry name" value="Cytochrome_b"/>
</dbReference>
<keyword evidence="9" id="KW-0999">Mitochondrion inner membrane</keyword>
<proteinExistence type="inferred from homology"/>
<evidence type="ECO:0000256" key="16">
    <source>
        <dbReference type="ARBA" id="ARBA00061233"/>
    </source>
</evidence>
<evidence type="ECO:0000256" key="3">
    <source>
        <dbReference type="ARBA" id="ARBA00013531"/>
    </source>
</evidence>
<dbReference type="Pfam" id="PF00032">
    <property type="entry name" value="Cytochrom_B_C"/>
    <property type="match status" value="1"/>
</dbReference>
<evidence type="ECO:0000256" key="14">
    <source>
        <dbReference type="ARBA" id="ARBA00023128"/>
    </source>
</evidence>
<evidence type="ECO:0000256" key="19">
    <source>
        <dbReference type="RuleBase" id="RU362117"/>
    </source>
</evidence>
<evidence type="ECO:0000256" key="1">
    <source>
        <dbReference type="ARBA" id="ARBA00002566"/>
    </source>
</evidence>
<feature type="transmembrane region" description="Helical" evidence="19">
    <location>
        <begin position="141"/>
        <end position="159"/>
    </location>
</feature>
<dbReference type="GO" id="GO:0005743">
    <property type="term" value="C:mitochondrial inner membrane"/>
    <property type="evidence" value="ECO:0007669"/>
    <property type="project" value="UniProtKB-SubCell"/>
</dbReference>
<evidence type="ECO:0000256" key="17">
    <source>
        <dbReference type="PIRSR" id="PIRSR038885-1"/>
    </source>
</evidence>
<evidence type="ECO:0000256" key="2">
    <source>
        <dbReference type="ARBA" id="ARBA00004448"/>
    </source>
</evidence>
<feature type="transmembrane region" description="Helical" evidence="19">
    <location>
        <begin position="289"/>
        <end position="309"/>
    </location>
</feature>
<feature type="binding site" evidence="17">
    <location>
        <position position="202"/>
    </location>
    <ligand>
        <name>a ubiquinone</name>
        <dbReference type="ChEBI" id="CHEBI:16389"/>
    </ligand>
</feature>
<evidence type="ECO:0000256" key="7">
    <source>
        <dbReference type="ARBA" id="ARBA00022692"/>
    </source>
</evidence>
<evidence type="ECO:0000256" key="11">
    <source>
        <dbReference type="ARBA" id="ARBA00022989"/>
    </source>
</evidence>
<keyword evidence="12 18" id="KW-0408">Iron</keyword>
<feature type="transmembrane region" description="Helical" evidence="19">
    <location>
        <begin position="324"/>
        <end position="342"/>
    </location>
</feature>